<evidence type="ECO:0000313" key="9">
    <source>
        <dbReference type="EMBL" id="TKR92494.1"/>
    </source>
</evidence>
<evidence type="ECO:0000256" key="5">
    <source>
        <dbReference type="PROSITE-ProRule" id="PRU00042"/>
    </source>
</evidence>
<dbReference type="InterPro" id="IPR013087">
    <property type="entry name" value="Znf_C2H2_type"/>
</dbReference>
<dbReference type="PANTHER" id="PTHR23235">
    <property type="entry name" value="KRUEPPEL-LIKE TRANSCRIPTION FACTOR"/>
    <property type="match status" value="1"/>
</dbReference>
<dbReference type="PROSITE" id="PS50157">
    <property type="entry name" value="ZINC_FINGER_C2H2_2"/>
    <property type="match status" value="3"/>
</dbReference>
<dbReference type="PROSITE" id="PS00028">
    <property type="entry name" value="ZINC_FINGER_C2H2_1"/>
    <property type="match status" value="1"/>
</dbReference>
<dbReference type="EMBL" id="AZBU02000002">
    <property type="protein sequence ID" value="TKR92494.1"/>
    <property type="molecule type" value="Genomic_DNA"/>
</dbReference>
<feature type="domain" description="C2H2-type" evidence="8">
    <location>
        <begin position="344"/>
        <end position="370"/>
    </location>
</feature>
<dbReference type="Pfam" id="PF00096">
    <property type="entry name" value="zf-C2H2"/>
    <property type="match status" value="2"/>
</dbReference>
<feature type="compositionally biased region" description="Acidic residues" evidence="7">
    <location>
        <begin position="239"/>
        <end position="254"/>
    </location>
</feature>
<dbReference type="SMART" id="SM00355">
    <property type="entry name" value="ZnF_C2H2"/>
    <property type="match status" value="5"/>
</dbReference>
<dbReference type="FunFam" id="3.30.160.60:FF:000100">
    <property type="entry name" value="Zinc finger 45-like"/>
    <property type="match status" value="1"/>
</dbReference>
<feature type="coiled-coil region" evidence="6">
    <location>
        <begin position="144"/>
        <end position="178"/>
    </location>
</feature>
<dbReference type="GO" id="GO:0008270">
    <property type="term" value="F:zinc ion binding"/>
    <property type="evidence" value="ECO:0007669"/>
    <property type="project" value="UniProtKB-KW"/>
</dbReference>
<sequence>MERFWSHETTAHVGLNKVAVIFRFETVVVAENGANLPYYRLWLSYQNDSSLLFTVTLSPWKDDIVKTWGTAFPMVLRQLIEGTSLPSSDPRCCSINMLLDRESGALDFYVDIVSKANSAVSTAVHLPFRIASDGQFKAHLLNTVEELKEQRSIEKIEKLNMENEVKCLKAMLEQKERLCAWYEKQLQVFRHAYHKAFSLQPTEKSDSSQIMECDDSNCALPKCEETGCLKLIMSLPDEDEESIDVDQEDREEESADLKRSTASVTPTMPTKTSNNDLLLGIATYLFCSLCPEKVSLPDSDQMTQHFINEHVDDEKRQCRACPEESAKSPNDLISHVKIHTNRIYACKFCGKKGRKNYLKSHIRVHSGENPFVCSVCQRTFSDSSTLRRHQTVHTGEKKHSCPICGRNMSRKDNVRVHLKSHHKNLVIKQSLEQPSPSPAPVEEQ</sequence>
<keyword evidence="4" id="KW-0862">Zinc</keyword>
<keyword evidence="10" id="KW-1185">Reference proteome</keyword>
<comment type="caution">
    <text evidence="9">The sequence shown here is derived from an EMBL/GenBank/DDBJ whole genome shotgun (WGS) entry which is preliminary data.</text>
</comment>
<feature type="domain" description="C2H2-type" evidence="8">
    <location>
        <begin position="399"/>
        <end position="421"/>
    </location>
</feature>
<dbReference type="STRING" id="34508.A0A4U5P9D7"/>
<evidence type="ECO:0000256" key="7">
    <source>
        <dbReference type="SAM" id="MobiDB-lite"/>
    </source>
</evidence>
<dbReference type="SUPFAM" id="SSF57667">
    <property type="entry name" value="beta-beta-alpha zinc fingers"/>
    <property type="match status" value="2"/>
</dbReference>
<dbReference type="InterPro" id="IPR036236">
    <property type="entry name" value="Znf_C2H2_sf"/>
</dbReference>
<evidence type="ECO:0000256" key="6">
    <source>
        <dbReference type="SAM" id="Coils"/>
    </source>
</evidence>
<dbReference type="Gene3D" id="3.30.160.60">
    <property type="entry name" value="Classic Zinc Finger"/>
    <property type="match status" value="3"/>
</dbReference>
<keyword evidence="6" id="KW-0175">Coiled coil</keyword>
<keyword evidence="1" id="KW-0479">Metal-binding</keyword>
<reference evidence="9 10" key="1">
    <citation type="journal article" date="2015" name="Genome Biol.">
        <title>Comparative genomics of Steinernema reveals deeply conserved gene regulatory networks.</title>
        <authorList>
            <person name="Dillman A.R."/>
            <person name="Macchietto M."/>
            <person name="Porter C.F."/>
            <person name="Rogers A."/>
            <person name="Williams B."/>
            <person name="Antoshechkin I."/>
            <person name="Lee M.M."/>
            <person name="Goodwin Z."/>
            <person name="Lu X."/>
            <person name="Lewis E.E."/>
            <person name="Goodrich-Blair H."/>
            <person name="Stock S.P."/>
            <person name="Adams B.J."/>
            <person name="Sternberg P.W."/>
            <person name="Mortazavi A."/>
        </authorList>
    </citation>
    <scope>NUCLEOTIDE SEQUENCE [LARGE SCALE GENOMIC DNA]</scope>
    <source>
        <strain evidence="9 10">ALL</strain>
    </source>
</reference>
<dbReference type="FunFam" id="3.30.160.60:FF:002343">
    <property type="entry name" value="Zinc finger protein 33A"/>
    <property type="match status" value="1"/>
</dbReference>
<evidence type="ECO:0000256" key="2">
    <source>
        <dbReference type="ARBA" id="ARBA00022737"/>
    </source>
</evidence>
<organism evidence="9 10">
    <name type="scientific">Steinernema carpocapsae</name>
    <name type="common">Entomopathogenic nematode</name>
    <dbReference type="NCBI Taxonomy" id="34508"/>
    <lineage>
        <taxon>Eukaryota</taxon>
        <taxon>Metazoa</taxon>
        <taxon>Ecdysozoa</taxon>
        <taxon>Nematoda</taxon>
        <taxon>Chromadorea</taxon>
        <taxon>Rhabditida</taxon>
        <taxon>Tylenchina</taxon>
        <taxon>Panagrolaimomorpha</taxon>
        <taxon>Strongyloidoidea</taxon>
        <taxon>Steinernematidae</taxon>
        <taxon>Steinernema</taxon>
    </lineage>
</organism>
<evidence type="ECO:0000259" key="8">
    <source>
        <dbReference type="PROSITE" id="PS50157"/>
    </source>
</evidence>
<reference evidence="9 10" key="2">
    <citation type="journal article" date="2019" name="G3 (Bethesda)">
        <title>Hybrid Assembly of the Genome of the Entomopathogenic Nematode Steinernema carpocapsae Identifies the X-Chromosome.</title>
        <authorList>
            <person name="Serra L."/>
            <person name="Macchietto M."/>
            <person name="Macias-Munoz A."/>
            <person name="McGill C.J."/>
            <person name="Rodriguez I.M."/>
            <person name="Rodriguez B."/>
            <person name="Murad R."/>
            <person name="Mortazavi A."/>
        </authorList>
    </citation>
    <scope>NUCLEOTIDE SEQUENCE [LARGE SCALE GENOMIC DNA]</scope>
    <source>
        <strain evidence="9 10">ALL</strain>
    </source>
</reference>
<feature type="compositionally biased region" description="Polar residues" evidence="7">
    <location>
        <begin position="260"/>
        <end position="270"/>
    </location>
</feature>
<evidence type="ECO:0000256" key="1">
    <source>
        <dbReference type="ARBA" id="ARBA00022723"/>
    </source>
</evidence>
<dbReference type="AlphaFoldDB" id="A0A4U5P9D7"/>
<dbReference type="Proteomes" id="UP000298663">
    <property type="component" value="Unassembled WGS sequence"/>
</dbReference>
<proteinExistence type="predicted"/>
<keyword evidence="3 5" id="KW-0863">Zinc-finger</keyword>
<gene>
    <name evidence="9" type="ORF">L596_007137</name>
</gene>
<protein>
    <recommendedName>
        <fullName evidence="8">C2H2-type domain-containing protein</fullName>
    </recommendedName>
</protein>
<evidence type="ECO:0000256" key="3">
    <source>
        <dbReference type="ARBA" id="ARBA00022771"/>
    </source>
</evidence>
<accession>A0A4U5P9D7</accession>
<feature type="domain" description="C2H2-type" evidence="8">
    <location>
        <begin position="371"/>
        <end position="398"/>
    </location>
</feature>
<evidence type="ECO:0000256" key="4">
    <source>
        <dbReference type="ARBA" id="ARBA00022833"/>
    </source>
</evidence>
<dbReference type="OrthoDB" id="3437960at2759"/>
<name>A0A4U5P9D7_STECR</name>
<feature type="region of interest" description="Disordered" evidence="7">
    <location>
        <begin position="239"/>
        <end position="270"/>
    </location>
</feature>
<evidence type="ECO:0000313" key="10">
    <source>
        <dbReference type="Proteomes" id="UP000298663"/>
    </source>
</evidence>
<keyword evidence="2" id="KW-0677">Repeat</keyword>